<gene>
    <name evidence="10" type="primary">LOC106175742</name>
</gene>
<feature type="domain" description="Guanylate cyclase" evidence="8">
    <location>
        <begin position="426"/>
        <end position="556"/>
    </location>
</feature>
<evidence type="ECO:0000256" key="6">
    <source>
        <dbReference type="ARBA" id="ARBA00023239"/>
    </source>
</evidence>
<dbReference type="STRING" id="7574.A0A1S3JSG3"/>
<dbReference type="Gene3D" id="3.30.450.260">
    <property type="entry name" value="Haem NO binding associated domain"/>
    <property type="match status" value="1"/>
</dbReference>
<evidence type="ECO:0000313" key="10">
    <source>
        <dbReference type="RefSeq" id="XP_013413325.1"/>
    </source>
</evidence>
<dbReference type="PANTHER" id="PTHR45655:SF5">
    <property type="entry name" value="SOLUBLE GUANYLATE CYCLASE 89DA-RELATED"/>
    <property type="match status" value="1"/>
</dbReference>
<dbReference type="InterPro" id="IPR001054">
    <property type="entry name" value="A/G_cyclase"/>
</dbReference>
<evidence type="ECO:0000256" key="7">
    <source>
        <dbReference type="ARBA" id="ARBA00023293"/>
    </source>
</evidence>
<dbReference type="InterPro" id="IPR029787">
    <property type="entry name" value="Nucleotide_cyclase"/>
</dbReference>
<organism evidence="9 10">
    <name type="scientific">Lingula anatina</name>
    <name type="common">Brachiopod</name>
    <name type="synonym">Lingula unguis</name>
    <dbReference type="NCBI Taxonomy" id="7574"/>
    <lineage>
        <taxon>Eukaryota</taxon>
        <taxon>Metazoa</taxon>
        <taxon>Spiralia</taxon>
        <taxon>Lophotrochozoa</taxon>
        <taxon>Brachiopoda</taxon>
        <taxon>Linguliformea</taxon>
        <taxon>Lingulata</taxon>
        <taxon>Lingulida</taxon>
        <taxon>Linguloidea</taxon>
        <taxon>Lingulidae</taxon>
        <taxon>Lingula</taxon>
    </lineage>
</organism>
<evidence type="ECO:0000256" key="3">
    <source>
        <dbReference type="ARBA" id="ARBA00022490"/>
    </source>
</evidence>
<dbReference type="GO" id="GO:0019934">
    <property type="term" value="P:cGMP-mediated signaling"/>
    <property type="evidence" value="ECO:0007669"/>
    <property type="project" value="TreeGrafter"/>
</dbReference>
<reference evidence="10" key="1">
    <citation type="submission" date="2025-08" db="UniProtKB">
        <authorList>
            <consortium name="RefSeq"/>
        </authorList>
    </citation>
    <scope>IDENTIFICATION</scope>
    <source>
        <tissue evidence="10">Gonads</tissue>
    </source>
</reference>
<dbReference type="PANTHER" id="PTHR45655">
    <property type="entry name" value="GUANYLATE CYCLASE SOLUBLE SUBUNIT BETA-2"/>
    <property type="match status" value="1"/>
</dbReference>
<dbReference type="GO" id="GO:0005525">
    <property type="term" value="F:GTP binding"/>
    <property type="evidence" value="ECO:0007669"/>
    <property type="project" value="UniProtKB-KW"/>
</dbReference>
<dbReference type="InParanoid" id="A0A1S3JSG3"/>
<evidence type="ECO:0000256" key="2">
    <source>
        <dbReference type="ARBA" id="ARBA00012202"/>
    </source>
</evidence>
<dbReference type="SUPFAM" id="SSF55073">
    <property type="entry name" value="Nucleotide cyclase"/>
    <property type="match status" value="1"/>
</dbReference>
<keyword evidence="7" id="KW-0141">cGMP biosynthesis</keyword>
<dbReference type="Gene3D" id="6.10.250.780">
    <property type="match status" value="1"/>
</dbReference>
<dbReference type="CDD" id="cd07302">
    <property type="entry name" value="CHD"/>
    <property type="match status" value="1"/>
</dbReference>
<dbReference type="GO" id="GO:0020037">
    <property type="term" value="F:heme binding"/>
    <property type="evidence" value="ECO:0007669"/>
    <property type="project" value="InterPro"/>
</dbReference>
<proteinExistence type="predicted"/>
<dbReference type="EC" id="4.6.1.2" evidence="2"/>
<dbReference type="Pfam" id="PF00211">
    <property type="entry name" value="Guanylate_cyc"/>
    <property type="match status" value="1"/>
</dbReference>
<name>A0A1S3JSG3_LINAN</name>
<dbReference type="GO" id="GO:0004383">
    <property type="term" value="F:guanylate cyclase activity"/>
    <property type="evidence" value="ECO:0007669"/>
    <property type="project" value="UniProtKB-EC"/>
</dbReference>
<evidence type="ECO:0000256" key="1">
    <source>
        <dbReference type="ARBA" id="ARBA00004496"/>
    </source>
</evidence>
<dbReference type="SMART" id="SM00044">
    <property type="entry name" value="CYCc"/>
    <property type="match status" value="1"/>
</dbReference>
<dbReference type="OrthoDB" id="1890790at2759"/>
<evidence type="ECO:0000256" key="5">
    <source>
        <dbReference type="ARBA" id="ARBA00023134"/>
    </source>
</evidence>
<keyword evidence="6" id="KW-0456">Lyase</keyword>
<dbReference type="Pfam" id="PF07700">
    <property type="entry name" value="HNOB"/>
    <property type="match status" value="1"/>
</dbReference>
<dbReference type="GeneID" id="106175742"/>
<dbReference type="Gene3D" id="3.90.1520.10">
    <property type="entry name" value="H-NOX domain"/>
    <property type="match status" value="1"/>
</dbReference>
<dbReference type="KEGG" id="lak:106175742"/>
<dbReference type="InterPro" id="IPR042463">
    <property type="entry name" value="HNOB_dom_associated_sf"/>
</dbReference>
<dbReference type="GO" id="GO:0070482">
    <property type="term" value="P:response to oxygen levels"/>
    <property type="evidence" value="ECO:0007669"/>
    <property type="project" value="TreeGrafter"/>
</dbReference>
<dbReference type="Proteomes" id="UP000085678">
    <property type="component" value="Unplaced"/>
</dbReference>
<evidence type="ECO:0000313" key="9">
    <source>
        <dbReference type="Proteomes" id="UP000085678"/>
    </source>
</evidence>
<comment type="subcellular location">
    <subcellularLocation>
        <location evidence="1">Cytoplasm</location>
    </subcellularLocation>
</comment>
<dbReference type="InterPro" id="IPR038158">
    <property type="entry name" value="H-NOX_domain_sf"/>
</dbReference>
<sequence>MYGMLLESIQYFIQSSYGEDKWMMVLEHAGMKNEVFSTHTVYPDNSMHNIASACSEVLKDGTVDEYLQYFGKCFVKFFSHYGYDKIVRVSGRYYCDFLHGIDNLHEMLRFGFPKLITPSFCVEQIDKKGCVLNYVTKRFGFTHYVVGQLQAIGKKFYGLDVDVKVISEKKTSPRGLHVKYRLNFENSVYCEAKSISSIRQLPKDLAFVRSDIFFKVFPFSLVFGCDMVVTKIGRCLQKLFPGDGLVDQPVSSVFKLRRPIMAFSWENVLLNDQKLVFELESRDAVHRHCKHTTSCTCPSRTASQHLLLKGQMRYIEDWKEVVYLCSPMLSNLTEMQGLGLFINDLNMFDSSRDMVIAGAQHASKIEMALERQVEEVEHITDNMKKLDEWKQKSESLLYSMIPKSIAVRLKNGEDPINTCEVFDSVTIGFSYLIGFTEVCAHVSAMESVQVINSAFTLFDSVSDKYKVFKVETLGDAVYMVAGGVPDREPNHAANVAHCVLELLEKVKTLRNPDKPGNHFLLRAGMHTGGIVAGVVGKRMPQYCLFGDTVNTAARMQTHGAADQIHVSETCKRCLDATEFNIIPRGTVSIKGKGTMNTYWLAGVKNGSTDKEEADNTLKSHLEVAGKKELQRKSSFPGFDLHALTHAKSCSNMNHTNGVDHEYIIKEKNKAPLQTARGSMA</sequence>
<dbReference type="RefSeq" id="XP_013413325.1">
    <property type="nucleotide sequence ID" value="XM_013557871.1"/>
</dbReference>
<dbReference type="PROSITE" id="PS50125">
    <property type="entry name" value="GUANYLATE_CYCLASE_2"/>
    <property type="match status" value="1"/>
</dbReference>
<evidence type="ECO:0000259" key="8">
    <source>
        <dbReference type="PROSITE" id="PS50125"/>
    </source>
</evidence>
<keyword evidence="5" id="KW-0342">GTP-binding</keyword>
<accession>A0A1S3JSG3</accession>
<dbReference type="Pfam" id="PF07701">
    <property type="entry name" value="HNOBA"/>
    <property type="match status" value="1"/>
</dbReference>
<dbReference type="SUPFAM" id="SSF111126">
    <property type="entry name" value="Ligand-binding domain in the NO signalling and Golgi transport"/>
    <property type="match status" value="1"/>
</dbReference>
<dbReference type="FunFam" id="3.30.70.1230:FF:000030">
    <property type="entry name" value="Si:ch211-215j19.12"/>
    <property type="match status" value="1"/>
</dbReference>
<keyword evidence="3" id="KW-0963">Cytoplasm</keyword>
<keyword evidence="4" id="KW-0547">Nucleotide-binding</keyword>
<keyword evidence="9" id="KW-1185">Reference proteome</keyword>
<dbReference type="InterPro" id="IPR024096">
    <property type="entry name" value="NO_sig/Golgi_transp_ligand-bd"/>
</dbReference>
<dbReference type="Gene3D" id="3.30.70.1230">
    <property type="entry name" value="Nucleotide cyclase"/>
    <property type="match status" value="1"/>
</dbReference>
<dbReference type="GO" id="GO:0008074">
    <property type="term" value="C:guanylate cyclase complex, soluble"/>
    <property type="evidence" value="ECO:0007669"/>
    <property type="project" value="TreeGrafter"/>
</dbReference>
<evidence type="ECO:0000256" key="4">
    <source>
        <dbReference type="ARBA" id="ARBA00022741"/>
    </source>
</evidence>
<protein>
    <recommendedName>
        <fullName evidence="2">guanylate cyclase</fullName>
        <ecNumber evidence="2">4.6.1.2</ecNumber>
    </recommendedName>
</protein>
<dbReference type="InterPro" id="IPR011645">
    <property type="entry name" value="HNOB_dom_associated"/>
</dbReference>
<dbReference type="AlphaFoldDB" id="A0A1S3JSG3"/>
<dbReference type="InterPro" id="IPR011644">
    <property type="entry name" value="Heme_NO-bd"/>
</dbReference>